<keyword evidence="4" id="KW-1185">Reference proteome</keyword>
<dbReference type="EMBL" id="SIJB01000008">
    <property type="protein sequence ID" value="NBI28048.1"/>
    <property type="molecule type" value="Genomic_DNA"/>
</dbReference>
<reference evidence="3 4" key="1">
    <citation type="submission" date="2019-01" db="EMBL/GenBank/DDBJ databases">
        <title>Chengkuizengella sp. nov., isolated from deep-sea sediment of East Pacific Ocean.</title>
        <authorList>
            <person name="Yang J."/>
            <person name="Lai Q."/>
            <person name="Shao Z."/>
        </authorList>
    </citation>
    <scope>NUCLEOTIDE SEQUENCE [LARGE SCALE GENOMIC DNA]</scope>
    <source>
        <strain evidence="3 4">YPA3-1-1</strain>
    </source>
</reference>
<sequence>MIILSGCSNNFTADDLQQNESIDELTLDEHELFNDIKKAVAKRNYVRLNQQPLAYSTSAELFAVGDIMMHYPQISHGYNKETGQYSFDSYFTEVKDLFLEGEWIIGNLETPLAGKEMGYSGYPQFNAPEQLADALKNAGFNVLTTANNHSLDRRENGIINTLKFLNERDIYYTGTAASKEDGQTMLMISKNEINMGFLAYTYGTNGIPIPEGKNYLVNLIDPEKMSKDIQKLKGAGADVVTVSVHFGTEYTRTPNEKQKQIAEHLIKAGADIILGSHPHVVQPYEILELEGYDGNKRKGVVIYSMGNFISNQGPDQGTAKYTDVGVIFKVEIQKHFPENKIELTHIQTIPTWVHKYYANNKRNFRVLPIEKVITTKEDEFLPTNTYPLLETYFEDITHHLNSINTIPIGGKAN</sequence>
<gene>
    <name evidence="3" type="ORF">ERL59_03615</name>
</gene>
<evidence type="ECO:0000256" key="1">
    <source>
        <dbReference type="ARBA" id="ARBA00005662"/>
    </source>
</evidence>
<dbReference type="AlphaFoldDB" id="A0A6N9Q267"/>
<comment type="similarity">
    <text evidence="1">Belongs to the CapA family.</text>
</comment>
<dbReference type="SUPFAM" id="SSF56300">
    <property type="entry name" value="Metallo-dependent phosphatases"/>
    <property type="match status" value="1"/>
</dbReference>
<dbReference type="InterPro" id="IPR029052">
    <property type="entry name" value="Metallo-depent_PP-like"/>
</dbReference>
<accession>A0A6N9Q267</accession>
<dbReference type="Pfam" id="PF09587">
    <property type="entry name" value="PGA_cap"/>
    <property type="match status" value="1"/>
</dbReference>
<protein>
    <submittedName>
        <fullName evidence="3">CapA family protein</fullName>
    </submittedName>
</protein>
<dbReference type="PANTHER" id="PTHR33393:SF12">
    <property type="entry name" value="CAPSULE BIOSYNTHESIS PROTEIN CAPA"/>
    <property type="match status" value="1"/>
</dbReference>
<dbReference type="InterPro" id="IPR052169">
    <property type="entry name" value="CW_Biosynth-Accessory"/>
</dbReference>
<proteinExistence type="inferred from homology"/>
<evidence type="ECO:0000313" key="4">
    <source>
        <dbReference type="Proteomes" id="UP000448943"/>
    </source>
</evidence>
<comment type="caution">
    <text evidence="3">The sequence shown here is derived from an EMBL/GenBank/DDBJ whole genome shotgun (WGS) entry which is preliminary data.</text>
</comment>
<dbReference type="InterPro" id="IPR019079">
    <property type="entry name" value="Capsule_synth_CapA"/>
</dbReference>
<dbReference type="SMART" id="SM00854">
    <property type="entry name" value="PGA_cap"/>
    <property type="match status" value="1"/>
</dbReference>
<evidence type="ECO:0000313" key="3">
    <source>
        <dbReference type="EMBL" id="NBI28048.1"/>
    </source>
</evidence>
<feature type="domain" description="Capsule synthesis protein CapA" evidence="2">
    <location>
        <begin position="60"/>
        <end position="312"/>
    </location>
</feature>
<dbReference type="CDD" id="cd07381">
    <property type="entry name" value="MPP_CapA"/>
    <property type="match status" value="1"/>
</dbReference>
<dbReference type="OrthoDB" id="9810906at2"/>
<dbReference type="Proteomes" id="UP000448943">
    <property type="component" value="Unassembled WGS sequence"/>
</dbReference>
<name>A0A6N9Q267_9BACL</name>
<dbReference type="Gene3D" id="3.60.21.10">
    <property type="match status" value="1"/>
</dbReference>
<organism evidence="3 4">
    <name type="scientific">Chengkuizengella marina</name>
    <dbReference type="NCBI Taxonomy" id="2507566"/>
    <lineage>
        <taxon>Bacteria</taxon>
        <taxon>Bacillati</taxon>
        <taxon>Bacillota</taxon>
        <taxon>Bacilli</taxon>
        <taxon>Bacillales</taxon>
        <taxon>Paenibacillaceae</taxon>
        <taxon>Chengkuizengella</taxon>
    </lineage>
</organism>
<dbReference type="PANTHER" id="PTHR33393">
    <property type="entry name" value="POLYGLUTAMINE SYNTHESIS ACCESSORY PROTEIN RV0574C-RELATED"/>
    <property type="match status" value="1"/>
</dbReference>
<evidence type="ECO:0000259" key="2">
    <source>
        <dbReference type="SMART" id="SM00854"/>
    </source>
</evidence>